<sequence length="128" mass="15470">MNSEKHSGNSLVLISFHFFYRYCLICRTSWLIMFNRWKYLPIWVSIWAFMGLCCASFLHFFMYHTPEFQAYFRDILWETYHFDVNTTAILGPLYKQCRRNPEDCNTSSSEHSLFRRSFQQSSSTFHSL</sequence>
<protein>
    <submittedName>
        <fullName evidence="3">Uncharacterized protein</fullName>
    </submittedName>
</protein>
<dbReference type="Proteomes" id="UP000887575">
    <property type="component" value="Unassembled WGS sequence"/>
</dbReference>
<evidence type="ECO:0000256" key="1">
    <source>
        <dbReference type="SAM" id="Phobius"/>
    </source>
</evidence>
<evidence type="ECO:0000313" key="2">
    <source>
        <dbReference type="Proteomes" id="UP000887575"/>
    </source>
</evidence>
<evidence type="ECO:0000313" key="3">
    <source>
        <dbReference type="WBParaSite" id="MBELARI_LOCUS15414"/>
    </source>
</evidence>
<organism evidence="2 3">
    <name type="scientific">Mesorhabditis belari</name>
    <dbReference type="NCBI Taxonomy" id="2138241"/>
    <lineage>
        <taxon>Eukaryota</taxon>
        <taxon>Metazoa</taxon>
        <taxon>Ecdysozoa</taxon>
        <taxon>Nematoda</taxon>
        <taxon>Chromadorea</taxon>
        <taxon>Rhabditida</taxon>
        <taxon>Rhabditina</taxon>
        <taxon>Rhabditomorpha</taxon>
        <taxon>Rhabditoidea</taxon>
        <taxon>Rhabditidae</taxon>
        <taxon>Mesorhabditinae</taxon>
        <taxon>Mesorhabditis</taxon>
    </lineage>
</organism>
<name>A0AAF3EMZ5_9BILA</name>
<keyword evidence="1" id="KW-1133">Transmembrane helix</keyword>
<feature type="transmembrane region" description="Helical" evidence="1">
    <location>
        <begin position="40"/>
        <end position="63"/>
    </location>
</feature>
<feature type="transmembrane region" description="Helical" evidence="1">
    <location>
        <begin position="12"/>
        <end position="34"/>
    </location>
</feature>
<keyword evidence="1" id="KW-0472">Membrane</keyword>
<keyword evidence="1" id="KW-0812">Transmembrane</keyword>
<dbReference type="WBParaSite" id="MBELARI_LOCUS15414">
    <property type="protein sequence ID" value="MBELARI_LOCUS15414"/>
    <property type="gene ID" value="MBELARI_LOCUS15414"/>
</dbReference>
<accession>A0AAF3EMZ5</accession>
<dbReference type="Pfam" id="PF10326">
    <property type="entry name" value="7TM_GPCR_Str"/>
    <property type="match status" value="1"/>
</dbReference>
<dbReference type="AlphaFoldDB" id="A0AAF3EMZ5"/>
<reference evidence="3" key="1">
    <citation type="submission" date="2024-02" db="UniProtKB">
        <authorList>
            <consortium name="WormBaseParasite"/>
        </authorList>
    </citation>
    <scope>IDENTIFICATION</scope>
</reference>
<dbReference type="InterPro" id="IPR019428">
    <property type="entry name" value="7TM_GPCR_serpentine_rcpt_Str"/>
</dbReference>
<proteinExistence type="predicted"/>
<keyword evidence="2" id="KW-1185">Reference proteome</keyword>